<keyword evidence="3" id="KW-1185">Reference proteome</keyword>
<dbReference type="Proteomes" id="UP000482800">
    <property type="component" value="Unassembled WGS sequence"/>
</dbReference>
<evidence type="ECO:0000259" key="1">
    <source>
        <dbReference type="Pfam" id="PF13592"/>
    </source>
</evidence>
<dbReference type="Pfam" id="PF13592">
    <property type="entry name" value="HTH_33"/>
    <property type="match status" value="1"/>
</dbReference>
<dbReference type="EMBL" id="BLPF01000004">
    <property type="protein sequence ID" value="GFJ85131.1"/>
    <property type="molecule type" value="Genomic_DNA"/>
</dbReference>
<dbReference type="InterPro" id="IPR025959">
    <property type="entry name" value="Winged_HTH_dom"/>
</dbReference>
<evidence type="ECO:0000313" key="2">
    <source>
        <dbReference type="EMBL" id="GFJ85131.1"/>
    </source>
</evidence>
<evidence type="ECO:0000313" key="3">
    <source>
        <dbReference type="Proteomes" id="UP000482800"/>
    </source>
</evidence>
<feature type="domain" description="Winged helix-turn helix" evidence="1">
    <location>
        <begin position="82"/>
        <end position="136"/>
    </location>
</feature>
<reference evidence="2 3" key="1">
    <citation type="submission" date="2020-03" db="EMBL/GenBank/DDBJ databases">
        <title>Whole genome shotgun sequence of Phytohabitans houttuyneae NBRC 108639.</title>
        <authorList>
            <person name="Komaki H."/>
            <person name="Tamura T."/>
        </authorList>
    </citation>
    <scope>NUCLEOTIDE SEQUENCE [LARGE SCALE GENOMIC DNA]</scope>
    <source>
        <strain evidence="2 3">NBRC 108639</strain>
    </source>
</reference>
<name>A0A6V8KS07_9ACTN</name>
<gene>
    <name evidence="2" type="ORF">Phou_093110</name>
</gene>
<protein>
    <recommendedName>
        <fullName evidence="1">Winged helix-turn helix domain-containing protein</fullName>
    </recommendedName>
</protein>
<proteinExistence type="predicted"/>
<accession>A0A6V8KS07</accession>
<sequence>MRERRAHPAEATPPATWMADARRGPLSDARRQAAHWCRRHRAGGDGAVATRRRHGQLTRAQELTLIEAMRDRFPDQLDLAGPLWSRQAVAALVERIHNIRLSPAAAARYLRAWGLSTREPVDRACPLCAESVVRWQAEVYPGICRTAQRERADLCWVGKSRLHGINPATEVVSAVSTRGWVRFMVTAEAELPRAFLTRLLPPSGRPVHVVVDASWSCTDWPRRVPDGVVLHPLPCCERAR</sequence>
<dbReference type="AlphaFoldDB" id="A0A6V8KS07"/>
<organism evidence="2 3">
    <name type="scientific">Phytohabitans houttuyneae</name>
    <dbReference type="NCBI Taxonomy" id="1076126"/>
    <lineage>
        <taxon>Bacteria</taxon>
        <taxon>Bacillati</taxon>
        <taxon>Actinomycetota</taxon>
        <taxon>Actinomycetes</taxon>
        <taxon>Micromonosporales</taxon>
        <taxon>Micromonosporaceae</taxon>
    </lineage>
</organism>
<reference evidence="2 3" key="2">
    <citation type="submission" date="2020-03" db="EMBL/GenBank/DDBJ databases">
        <authorList>
            <person name="Ichikawa N."/>
            <person name="Kimura A."/>
            <person name="Kitahashi Y."/>
            <person name="Uohara A."/>
        </authorList>
    </citation>
    <scope>NUCLEOTIDE SEQUENCE [LARGE SCALE GENOMIC DNA]</scope>
    <source>
        <strain evidence="2 3">NBRC 108639</strain>
    </source>
</reference>
<comment type="caution">
    <text evidence="2">The sequence shown here is derived from an EMBL/GenBank/DDBJ whole genome shotgun (WGS) entry which is preliminary data.</text>
</comment>